<reference evidence="3" key="1">
    <citation type="journal article" date="2019" name="Int. J. Syst. Evol. Microbiol.">
        <title>The Global Catalogue of Microorganisms (GCM) 10K type strain sequencing project: providing services to taxonomists for standard genome sequencing and annotation.</title>
        <authorList>
            <consortium name="The Broad Institute Genomics Platform"/>
            <consortium name="The Broad Institute Genome Sequencing Center for Infectious Disease"/>
            <person name="Wu L."/>
            <person name="Ma J."/>
        </authorList>
    </citation>
    <scope>NUCLEOTIDE SEQUENCE [LARGE SCALE GENOMIC DNA]</scope>
    <source>
        <strain evidence="3">KCTC 52449</strain>
    </source>
</reference>
<sequence>MRFVLFATLLFCYACTPVTDNAHPPAARLIPLAQDAFSGSSVNVLSGVKQTLYTRNGMQYAAFYNADAKLVVAKRAVNSEKWQVMATPFSGNVNDAHNHISLVVDDEDYLHIAWDHHNTPLKYARSVAPGSLELAKARMLSQPGAEAAALEHSVTYPQFYALANGDLLFAYRDGGSGRGNLVLNRYNGKSKQWQRLHNSLIDGEGQRSAYWDMAVDANGVLHLAWIWRETPDVATNHDLSYAQSTDNGATWQRLGGKPYTLPITLASGEVVKAVPQQHKLMNPPAVTADAQSRPFIASYWADTPADIPRYHVVFSDNAQGKESPVWREMKAPKLAENFALSGHGTKRPPISRAVLLVESFRNARQVHLIYRDDYQHGNVIALTSPLEQPAWHTQVLLEQAVGAWEPSLDIAAWHNQQQAHLLLQAVAQNDGNDHQSLATAPSHIGVLVWQP</sequence>
<evidence type="ECO:0000313" key="2">
    <source>
        <dbReference type="EMBL" id="MFC3202643.1"/>
    </source>
</evidence>
<dbReference type="RefSeq" id="WP_123324857.1">
    <property type="nucleotide sequence ID" value="NZ_JBHRSX010000029.1"/>
</dbReference>
<evidence type="ECO:0000313" key="3">
    <source>
        <dbReference type="Proteomes" id="UP001595477"/>
    </source>
</evidence>
<dbReference type="SUPFAM" id="SSF110296">
    <property type="entry name" value="Oligoxyloglucan reducing end-specific cellobiohydrolase"/>
    <property type="match status" value="1"/>
</dbReference>
<feature type="signal peptide" evidence="1">
    <location>
        <begin position="1"/>
        <end position="22"/>
    </location>
</feature>
<proteinExistence type="predicted"/>
<evidence type="ECO:0000256" key="1">
    <source>
        <dbReference type="SAM" id="SignalP"/>
    </source>
</evidence>
<gene>
    <name evidence="2" type="ORF">ACFOEW_12560</name>
</gene>
<dbReference type="Proteomes" id="UP001595477">
    <property type="component" value="Unassembled WGS sequence"/>
</dbReference>
<feature type="chain" id="PRO_5045455627" evidence="1">
    <location>
        <begin position="23"/>
        <end position="451"/>
    </location>
</feature>
<accession>A0ABV7K212</accession>
<keyword evidence="3" id="KW-1185">Reference proteome</keyword>
<organism evidence="2 3">
    <name type="scientific">Alteromonas oceani</name>
    <dbReference type="NCBI Taxonomy" id="2071609"/>
    <lineage>
        <taxon>Bacteria</taxon>
        <taxon>Pseudomonadati</taxon>
        <taxon>Pseudomonadota</taxon>
        <taxon>Gammaproteobacteria</taxon>
        <taxon>Alteromonadales</taxon>
        <taxon>Alteromonadaceae</taxon>
        <taxon>Alteromonas/Salinimonas group</taxon>
        <taxon>Alteromonas</taxon>
    </lineage>
</organism>
<name>A0ABV7K212_9ALTE</name>
<comment type="caution">
    <text evidence="2">The sequence shown here is derived from an EMBL/GenBank/DDBJ whole genome shotgun (WGS) entry which is preliminary data.</text>
</comment>
<dbReference type="EMBL" id="JBHRSX010000029">
    <property type="protein sequence ID" value="MFC3202643.1"/>
    <property type="molecule type" value="Genomic_DNA"/>
</dbReference>
<protein>
    <submittedName>
        <fullName evidence="2">BNR repeat-containing protein</fullName>
    </submittedName>
</protein>
<keyword evidence="1" id="KW-0732">Signal</keyword>
<dbReference type="Pfam" id="PF15892">
    <property type="entry name" value="BNR_4"/>
    <property type="match status" value="1"/>
</dbReference>